<dbReference type="STRING" id="662479.C440_04923"/>
<gene>
    <name evidence="2" type="ORF">C440_04923</name>
</gene>
<dbReference type="AlphaFoldDB" id="M0IKA4"/>
<feature type="transmembrane region" description="Helical" evidence="1">
    <location>
        <begin position="6"/>
        <end position="26"/>
    </location>
</feature>
<reference evidence="2 3" key="1">
    <citation type="journal article" date="2014" name="PLoS Genet.">
        <title>Phylogenetically driven sequencing of extremely halophilic archaea reveals strategies for static and dynamic osmo-response.</title>
        <authorList>
            <person name="Becker E.A."/>
            <person name="Seitzer P.M."/>
            <person name="Tritt A."/>
            <person name="Larsen D."/>
            <person name="Krusor M."/>
            <person name="Yao A.I."/>
            <person name="Wu D."/>
            <person name="Madern D."/>
            <person name="Eisen J.A."/>
            <person name="Darling A.E."/>
            <person name="Facciotti M.T."/>
        </authorList>
    </citation>
    <scope>NUCLEOTIDE SEQUENCE [LARGE SCALE GENOMIC DNA]</scope>
    <source>
        <strain evidence="2 3">ATCC BAA-1512</strain>
    </source>
</reference>
<keyword evidence="1" id="KW-1133">Transmembrane helix</keyword>
<keyword evidence="1" id="KW-0812">Transmembrane</keyword>
<evidence type="ECO:0000313" key="3">
    <source>
        <dbReference type="Proteomes" id="UP000011550"/>
    </source>
</evidence>
<proteinExistence type="predicted"/>
<dbReference type="PATRIC" id="fig|662479.7.peg.1009"/>
<comment type="caution">
    <text evidence="2">The sequence shown here is derived from an EMBL/GenBank/DDBJ whole genome shotgun (WGS) entry which is preliminary data.</text>
</comment>
<dbReference type="EMBL" id="AOLN01000007">
    <property type="protein sequence ID" value="ELZ96462.1"/>
    <property type="molecule type" value="Genomic_DNA"/>
</dbReference>
<dbReference type="RefSeq" id="WP_008318803.1">
    <property type="nucleotide sequence ID" value="NZ_AOLN01000007.1"/>
</dbReference>
<dbReference type="Proteomes" id="UP000011550">
    <property type="component" value="Unassembled WGS sequence"/>
</dbReference>
<accession>M0IKA4</accession>
<sequence>MTPYELVLFAGAMGTFVIIWQNWLSFRDTRVELENRLRERMKGRGNTVGRVAATVDEIRIYELSRVAKLKWYLGRGINSSVEVKVEMNASLDEEVWDAIEELFDPAKTAFPEVEYLGTMEVSGAQTVHSVLRIDSTDESEIMSVVSAIPMALDEMDLQFELAQSQSPTPFDIPDEFAEEFEEMM</sequence>
<organism evidence="2 3">
    <name type="scientific">Haloferax mucosum ATCC BAA-1512</name>
    <dbReference type="NCBI Taxonomy" id="662479"/>
    <lineage>
        <taxon>Archaea</taxon>
        <taxon>Methanobacteriati</taxon>
        <taxon>Methanobacteriota</taxon>
        <taxon>Stenosarchaea group</taxon>
        <taxon>Halobacteria</taxon>
        <taxon>Halobacteriales</taxon>
        <taxon>Haloferacaceae</taxon>
        <taxon>Haloferax</taxon>
    </lineage>
</organism>
<keyword evidence="3" id="KW-1185">Reference proteome</keyword>
<keyword evidence="1" id="KW-0472">Membrane</keyword>
<protein>
    <submittedName>
        <fullName evidence="2">Uncharacterized protein</fullName>
    </submittedName>
</protein>
<evidence type="ECO:0000313" key="2">
    <source>
        <dbReference type="EMBL" id="ELZ96462.1"/>
    </source>
</evidence>
<evidence type="ECO:0000256" key="1">
    <source>
        <dbReference type="SAM" id="Phobius"/>
    </source>
</evidence>
<name>M0IKA4_9EURY</name>